<sequence length="291" mass="31604">MIRKLSFILSLCAVLSCNKDPYIPNTDPVYVELGNGDATYGGGNDQQQPLGAIRYMTYNIHAAAPPALPGTTDLNAIADVIKQANPDIVFLQEVDKNTGRNGYSGDQAAELAAMTQMNFTFFSAIPYQRGFYGVAVLSKYPLKGIKKYLLPKELPEHEQRVLGVAMVDLPGVDSIAVAVTHLQHNSAAARVLQINKVAEILGAIRQPLLLGGDMNEKPDAADFFSVFDGAFTRTCMGVNCPNTFSAQVPSSIIDYLAFRPAQAFTISTHQVINERAASDHLPVLAELKFNR</sequence>
<dbReference type="PANTHER" id="PTHR14859:SF15">
    <property type="entry name" value="ENDONUCLEASE_EXONUCLEASE_PHOSPHATASE DOMAIN-CONTAINING PROTEIN"/>
    <property type="match status" value="1"/>
</dbReference>
<dbReference type="Pfam" id="PF03372">
    <property type="entry name" value="Exo_endo_phos"/>
    <property type="match status" value="1"/>
</dbReference>
<keyword evidence="3" id="KW-1185">Reference proteome</keyword>
<dbReference type="InterPro" id="IPR036691">
    <property type="entry name" value="Endo/exonu/phosph_ase_sf"/>
</dbReference>
<dbReference type="PROSITE" id="PS51257">
    <property type="entry name" value="PROKAR_LIPOPROTEIN"/>
    <property type="match status" value="1"/>
</dbReference>
<dbReference type="EMBL" id="BKAU01000002">
    <property type="protein sequence ID" value="GEP96694.1"/>
    <property type="molecule type" value="Genomic_DNA"/>
</dbReference>
<feature type="domain" description="Endonuclease/exonuclease/phosphatase" evidence="1">
    <location>
        <begin position="56"/>
        <end position="280"/>
    </location>
</feature>
<dbReference type="InterPro" id="IPR005135">
    <property type="entry name" value="Endo/exonuclease/phosphatase"/>
</dbReference>
<dbReference type="GO" id="GO:0006506">
    <property type="term" value="P:GPI anchor biosynthetic process"/>
    <property type="evidence" value="ECO:0007669"/>
    <property type="project" value="TreeGrafter"/>
</dbReference>
<reference evidence="2 3" key="1">
    <citation type="submission" date="2019-07" db="EMBL/GenBank/DDBJ databases">
        <title>Whole genome shotgun sequence of Chitinophaga cymbidii NBRC 109752.</title>
        <authorList>
            <person name="Hosoyama A."/>
            <person name="Uohara A."/>
            <person name="Ohji S."/>
            <person name="Ichikawa N."/>
        </authorList>
    </citation>
    <scope>NUCLEOTIDE SEQUENCE [LARGE SCALE GENOMIC DNA]</scope>
    <source>
        <strain evidence="2 3">NBRC 109752</strain>
    </source>
</reference>
<dbReference type="Proteomes" id="UP000321436">
    <property type="component" value="Unassembled WGS sequence"/>
</dbReference>
<accession>A0A512RLX1</accession>
<evidence type="ECO:0000259" key="1">
    <source>
        <dbReference type="Pfam" id="PF03372"/>
    </source>
</evidence>
<name>A0A512RLX1_9BACT</name>
<proteinExistence type="predicted"/>
<dbReference type="OrthoDB" id="5447300at2"/>
<dbReference type="InterPro" id="IPR051916">
    <property type="entry name" value="GPI-anchor_lipid_remodeler"/>
</dbReference>
<dbReference type="Gene3D" id="3.60.10.10">
    <property type="entry name" value="Endonuclease/exonuclease/phosphatase"/>
    <property type="match status" value="1"/>
</dbReference>
<protein>
    <recommendedName>
        <fullName evidence="1">Endonuclease/exonuclease/phosphatase domain-containing protein</fullName>
    </recommendedName>
</protein>
<evidence type="ECO:0000313" key="3">
    <source>
        <dbReference type="Proteomes" id="UP000321436"/>
    </source>
</evidence>
<dbReference type="PANTHER" id="PTHR14859">
    <property type="entry name" value="CALCOFLUOR WHITE HYPERSENSITIVE PROTEIN PRECURSOR"/>
    <property type="match status" value="1"/>
</dbReference>
<comment type="caution">
    <text evidence="2">The sequence shown here is derived from an EMBL/GenBank/DDBJ whole genome shotgun (WGS) entry which is preliminary data.</text>
</comment>
<dbReference type="AlphaFoldDB" id="A0A512RLX1"/>
<gene>
    <name evidence="2" type="ORF">CCY01nite_29540</name>
</gene>
<dbReference type="GO" id="GO:0016020">
    <property type="term" value="C:membrane"/>
    <property type="evidence" value="ECO:0007669"/>
    <property type="project" value="GOC"/>
</dbReference>
<dbReference type="RefSeq" id="WP_146863176.1">
    <property type="nucleotide sequence ID" value="NZ_BKAU01000002.1"/>
</dbReference>
<dbReference type="SUPFAM" id="SSF56219">
    <property type="entry name" value="DNase I-like"/>
    <property type="match status" value="1"/>
</dbReference>
<dbReference type="GO" id="GO:0003824">
    <property type="term" value="F:catalytic activity"/>
    <property type="evidence" value="ECO:0007669"/>
    <property type="project" value="InterPro"/>
</dbReference>
<evidence type="ECO:0000313" key="2">
    <source>
        <dbReference type="EMBL" id="GEP96694.1"/>
    </source>
</evidence>
<organism evidence="2 3">
    <name type="scientific">Chitinophaga cymbidii</name>
    <dbReference type="NCBI Taxonomy" id="1096750"/>
    <lineage>
        <taxon>Bacteria</taxon>
        <taxon>Pseudomonadati</taxon>
        <taxon>Bacteroidota</taxon>
        <taxon>Chitinophagia</taxon>
        <taxon>Chitinophagales</taxon>
        <taxon>Chitinophagaceae</taxon>
        <taxon>Chitinophaga</taxon>
    </lineage>
</organism>